<proteinExistence type="predicted"/>
<dbReference type="Proteomes" id="UP001174136">
    <property type="component" value="Unassembled WGS sequence"/>
</dbReference>
<sequence length="91" mass="10946">MQFLPAYSPFLNAIEEFFSAWRWKVYNHRLYDQMPLIDAMTAAAQEIGAEECQGWIRHTRRFFPRCIARENIACDVDENLWPIRHERIDND</sequence>
<comment type="caution">
    <text evidence="1">The sequence shown here is derived from an EMBL/GenBank/DDBJ whole genome shotgun (WGS) entry which is preliminary data.</text>
</comment>
<dbReference type="EMBL" id="JAOPHQ010000001">
    <property type="protein sequence ID" value="KAK0156572.1"/>
    <property type="molecule type" value="Genomic_DNA"/>
</dbReference>
<accession>A0AA47NEF3</accession>
<protein>
    <recommendedName>
        <fullName evidence="3">Tc1-like transposase DDE domain-containing protein</fullName>
    </recommendedName>
</protein>
<dbReference type="InterPro" id="IPR036397">
    <property type="entry name" value="RNaseH_sf"/>
</dbReference>
<dbReference type="Gene3D" id="3.30.420.10">
    <property type="entry name" value="Ribonuclease H-like superfamily/Ribonuclease H"/>
    <property type="match status" value="1"/>
</dbReference>
<dbReference type="GO" id="GO:0003676">
    <property type="term" value="F:nucleic acid binding"/>
    <property type="evidence" value="ECO:0007669"/>
    <property type="project" value="InterPro"/>
</dbReference>
<evidence type="ECO:0000313" key="2">
    <source>
        <dbReference type="Proteomes" id="UP001174136"/>
    </source>
</evidence>
<name>A0AA47NEF3_MERPO</name>
<keyword evidence="2" id="KW-1185">Reference proteome</keyword>
<dbReference type="AlphaFoldDB" id="A0AA47NEF3"/>
<organism evidence="1 2">
    <name type="scientific">Merluccius polli</name>
    <name type="common">Benguela hake</name>
    <name type="synonym">Merluccius cadenati</name>
    <dbReference type="NCBI Taxonomy" id="89951"/>
    <lineage>
        <taxon>Eukaryota</taxon>
        <taxon>Metazoa</taxon>
        <taxon>Chordata</taxon>
        <taxon>Craniata</taxon>
        <taxon>Vertebrata</taxon>
        <taxon>Euteleostomi</taxon>
        <taxon>Actinopterygii</taxon>
        <taxon>Neopterygii</taxon>
        <taxon>Teleostei</taxon>
        <taxon>Neoteleostei</taxon>
        <taxon>Acanthomorphata</taxon>
        <taxon>Zeiogadaria</taxon>
        <taxon>Gadariae</taxon>
        <taxon>Gadiformes</taxon>
        <taxon>Gadoidei</taxon>
        <taxon>Merlucciidae</taxon>
        <taxon>Merluccius</taxon>
    </lineage>
</organism>
<gene>
    <name evidence="1" type="ORF">N1851_000003</name>
</gene>
<reference evidence="1" key="1">
    <citation type="journal article" date="2023" name="Front. Mar. Sci.">
        <title>A new Merluccius polli reference genome to investigate the effects of global change in West African waters.</title>
        <authorList>
            <person name="Mateo J.L."/>
            <person name="Blanco-Fernandez C."/>
            <person name="Garcia-Vazquez E."/>
            <person name="Machado-Schiaffino G."/>
        </authorList>
    </citation>
    <scope>NUCLEOTIDE SEQUENCE</scope>
    <source>
        <strain evidence="1">C29</strain>
        <tissue evidence="1">Fin</tissue>
    </source>
</reference>
<evidence type="ECO:0008006" key="3">
    <source>
        <dbReference type="Google" id="ProtNLM"/>
    </source>
</evidence>
<evidence type="ECO:0000313" key="1">
    <source>
        <dbReference type="EMBL" id="KAK0156572.1"/>
    </source>
</evidence>